<dbReference type="RefSeq" id="WP_012489268.1">
    <property type="nucleotide sequence ID" value="NC_010995.1"/>
</dbReference>
<dbReference type="HOGENOM" id="CLU_018816_13_0_6"/>
<evidence type="ECO:0000259" key="4">
    <source>
        <dbReference type="Pfam" id="PF25973"/>
    </source>
</evidence>
<reference evidence="6 7" key="1">
    <citation type="journal article" date="2008" name="J. Bacteriol.">
        <title>Insights into plant cell wall degradation from the genome sequence of the soil bacterium Cellvibrio japonicus.</title>
        <authorList>
            <person name="Deboy R.T."/>
            <person name="Mongodin E.F."/>
            <person name="Fouts D.E."/>
            <person name="Tailford L.E."/>
            <person name="Khouri H."/>
            <person name="Emerson J.B."/>
            <person name="Mohamoud Y."/>
            <person name="Watkins K."/>
            <person name="Henrissat B."/>
            <person name="Gilbert H.J."/>
            <person name="Nelson K.E."/>
        </authorList>
    </citation>
    <scope>NUCLEOTIDE SEQUENCE [LARGE SCALE GENOMIC DNA]</scope>
    <source>
        <strain evidence="6 7">Ueda107</strain>
    </source>
</reference>
<evidence type="ECO:0000256" key="1">
    <source>
        <dbReference type="ARBA" id="ARBA00022448"/>
    </source>
</evidence>
<dbReference type="Pfam" id="PF25975">
    <property type="entry name" value="CzcB_C"/>
    <property type="match status" value="1"/>
</dbReference>
<accession>B3PHV3</accession>
<keyword evidence="1" id="KW-0813">Transport</keyword>
<evidence type="ECO:0000313" key="7">
    <source>
        <dbReference type="Proteomes" id="UP000001036"/>
    </source>
</evidence>
<name>B3PHV3_CELJU</name>
<proteinExistence type="predicted"/>
<dbReference type="KEGG" id="cja:CJA_3696"/>
<evidence type="ECO:0000313" key="6">
    <source>
        <dbReference type="EMBL" id="ACE83814.1"/>
    </source>
</evidence>
<dbReference type="InterPro" id="IPR051909">
    <property type="entry name" value="MFP_Cation_Efflux"/>
</dbReference>
<feature type="compositionally biased region" description="Basic and acidic residues" evidence="2">
    <location>
        <begin position="26"/>
        <end position="51"/>
    </location>
</feature>
<organism evidence="6 7">
    <name type="scientific">Cellvibrio japonicus (strain Ueda107)</name>
    <name type="common">Pseudomonas fluorescens subsp. cellulosa</name>
    <dbReference type="NCBI Taxonomy" id="498211"/>
    <lineage>
        <taxon>Bacteria</taxon>
        <taxon>Pseudomonadati</taxon>
        <taxon>Pseudomonadota</taxon>
        <taxon>Gammaproteobacteria</taxon>
        <taxon>Cellvibrionales</taxon>
        <taxon>Cellvibrionaceae</taxon>
        <taxon>Cellvibrio</taxon>
    </lineage>
</organism>
<dbReference type="InterPro" id="IPR058647">
    <property type="entry name" value="BSH_CzcB-like"/>
</dbReference>
<dbReference type="SUPFAM" id="SSF51230">
    <property type="entry name" value="Single hybrid motif"/>
    <property type="match status" value="1"/>
</dbReference>
<gene>
    <name evidence="6" type="ordered locus">CJA_3696</name>
</gene>
<dbReference type="InterPro" id="IPR011053">
    <property type="entry name" value="Single_hybrid_motif"/>
</dbReference>
<dbReference type="Gene3D" id="2.40.30.170">
    <property type="match status" value="1"/>
</dbReference>
<feature type="compositionally biased region" description="Acidic residues" evidence="2">
    <location>
        <begin position="52"/>
        <end position="63"/>
    </location>
</feature>
<evidence type="ECO:0000256" key="3">
    <source>
        <dbReference type="SAM" id="SignalP"/>
    </source>
</evidence>
<feature type="chain" id="PRO_5002793955" evidence="3">
    <location>
        <begin position="24"/>
        <end position="336"/>
    </location>
</feature>
<dbReference type="OrthoDB" id="9768185at2"/>
<dbReference type="STRING" id="498211.CJA_3696"/>
<dbReference type="Gene3D" id="2.40.420.20">
    <property type="match status" value="1"/>
</dbReference>
<protein>
    <submittedName>
        <fullName evidence="6">Cation efflux system protein</fullName>
    </submittedName>
</protein>
<dbReference type="EMBL" id="CP000934">
    <property type="protein sequence ID" value="ACE83814.1"/>
    <property type="molecule type" value="Genomic_DNA"/>
</dbReference>
<keyword evidence="7" id="KW-1185">Reference proteome</keyword>
<dbReference type="Gene3D" id="2.40.50.100">
    <property type="match status" value="1"/>
</dbReference>
<sequence>MKYSPLFSLLLSFSLPAVQPLWAAADHDHGSEEAHNHGKSSHDRAAGHSHGDDDDDHDHEEEPTQVQLTPEVAEASALTTAVAEAGVLQKRVKLYGSLEVDPQRISHIQARYPGLIRQVNPVIGSPVNAGDVLARVESNESLRDYPLVSPIKGRVVERHANPGEYAGDQVLFTVLDESVLELHLRVFPGDVGKIKPGQTITLDGNGHLQQTRIDFITPRLGDSPTLEVHAAIDNSAGQWVPNQAVEAWVSIAETPVALRLDNRALQVVREQTLVFVRDLDSVTGKVRYDSRPVKLGRSDGLFSEVLEGLHAGDEYVVENAYLLKADLEKSGAGHEH</sequence>
<feature type="domain" description="CzcB-like barrel-sandwich hybrid" evidence="4">
    <location>
        <begin position="104"/>
        <end position="174"/>
    </location>
</feature>
<feature type="region of interest" description="Disordered" evidence="2">
    <location>
        <begin position="26"/>
        <end position="67"/>
    </location>
</feature>
<dbReference type="InterPro" id="IPR058649">
    <property type="entry name" value="CzcB_C"/>
</dbReference>
<dbReference type="PANTHER" id="PTHR30097">
    <property type="entry name" value="CATION EFFLUX SYSTEM PROTEIN CUSB"/>
    <property type="match status" value="1"/>
</dbReference>
<evidence type="ECO:0000259" key="5">
    <source>
        <dbReference type="Pfam" id="PF25975"/>
    </source>
</evidence>
<dbReference type="Pfam" id="PF25973">
    <property type="entry name" value="BSH_CzcB"/>
    <property type="match status" value="1"/>
</dbReference>
<evidence type="ECO:0000256" key="2">
    <source>
        <dbReference type="SAM" id="MobiDB-lite"/>
    </source>
</evidence>
<dbReference type="AlphaFoldDB" id="B3PHV3"/>
<dbReference type="Proteomes" id="UP000001036">
    <property type="component" value="Chromosome"/>
</dbReference>
<dbReference type="PANTHER" id="PTHR30097:SF4">
    <property type="entry name" value="SLR6042 PROTEIN"/>
    <property type="match status" value="1"/>
</dbReference>
<dbReference type="eggNOG" id="COG0845">
    <property type="taxonomic scope" value="Bacteria"/>
</dbReference>
<feature type="domain" description="CzcB-like C-terminal circularly permuted SH3-like" evidence="5">
    <location>
        <begin position="261"/>
        <end position="324"/>
    </location>
</feature>
<keyword evidence="3" id="KW-0732">Signal</keyword>
<feature type="signal peptide" evidence="3">
    <location>
        <begin position="1"/>
        <end position="23"/>
    </location>
</feature>